<feature type="compositionally biased region" description="Low complexity" evidence="10">
    <location>
        <begin position="415"/>
        <end position="431"/>
    </location>
</feature>
<keyword evidence="12" id="KW-1185">Reference proteome</keyword>
<feature type="compositionally biased region" description="Low complexity" evidence="10">
    <location>
        <begin position="1011"/>
        <end position="1032"/>
    </location>
</feature>
<evidence type="ECO:0000259" key="11">
    <source>
        <dbReference type="PROSITE" id="PS51526"/>
    </source>
</evidence>
<keyword evidence="6" id="KW-0804">Transcription</keyword>
<dbReference type="GO" id="GO:0030154">
    <property type="term" value="P:cell differentiation"/>
    <property type="evidence" value="ECO:0007669"/>
    <property type="project" value="UniProtKB-KW"/>
</dbReference>
<proteinExistence type="predicted"/>
<evidence type="ECO:0000313" key="13">
    <source>
        <dbReference type="RefSeq" id="XP_027198824.1"/>
    </source>
</evidence>
<dbReference type="InterPro" id="IPR036388">
    <property type="entry name" value="WH-like_DNA-bd_sf"/>
</dbReference>
<evidence type="ECO:0000256" key="3">
    <source>
        <dbReference type="ARBA" id="ARBA00022782"/>
    </source>
</evidence>
<dbReference type="KEGG" id="dpte:113793055"/>
<evidence type="ECO:0000256" key="2">
    <source>
        <dbReference type="ARBA" id="ARBA00022473"/>
    </source>
</evidence>
<dbReference type="PANTHER" id="PTHR12619">
    <property type="entry name" value="RFX TRANSCRIPTION FACTOR FAMILY"/>
    <property type="match status" value="1"/>
</dbReference>
<evidence type="ECO:0000256" key="10">
    <source>
        <dbReference type="SAM" id="MobiDB-lite"/>
    </source>
</evidence>
<feature type="compositionally biased region" description="Low complexity" evidence="10">
    <location>
        <begin position="296"/>
        <end position="308"/>
    </location>
</feature>
<feature type="compositionally biased region" description="Polar residues" evidence="10">
    <location>
        <begin position="32"/>
        <end position="48"/>
    </location>
</feature>
<comment type="subcellular location">
    <subcellularLocation>
        <location evidence="1">Nucleus</location>
    </subcellularLocation>
</comment>
<feature type="compositionally biased region" description="Polar residues" evidence="10">
    <location>
        <begin position="343"/>
        <end position="357"/>
    </location>
</feature>
<reference evidence="13" key="1">
    <citation type="submission" date="2025-08" db="UniProtKB">
        <authorList>
            <consortium name="RefSeq"/>
        </authorList>
    </citation>
    <scope>IDENTIFICATION</scope>
    <source>
        <strain evidence="13">Airmid</strain>
    </source>
</reference>
<protein>
    <recommendedName>
        <fullName evidence="8">DNA-binding protein RFX6</fullName>
    </recommendedName>
    <alternativeName>
        <fullName evidence="9">Regulatory factor X 6</fullName>
    </alternativeName>
</protein>
<feature type="domain" description="RFX-type winged-helix" evidence="11">
    <location>
        <begin position="175"/>
        <end position="250"/>
    </location>
</feature>
<feature type="compositionally biased region" description="Polar residues" evidence="10">
    <location>
        <begin position="309"/>
        <end position="330"/>
    </location>
</feature>
<evidence type="ECO:0000256" key="8">
    <source>
        <dbReference type="ARBA" id="ARBA00072476"/>
    </source>
</evidence>
<evidence type="ECO:0000256" key="6">
    <source>
        <dbReference type="ARBA" id="ARBA00023163"/>
    </source>
</evidence>
<evidence type="ECO:0000256" key="4">
    <source>
        <dbReference type="ARBA" id="ARBA00023015"/>
    </source>
</evidence>
<dbReference type="FunFam" id="1.10.10.10:FF:000211">
    <property type="entry name" value="Regulatory factor X, 6"/>
    <property type="match status" value="1"/>
</dbReference>
<dbReference type="InParanoid" id="A0A6P6Y378"/>
<dbReference type="InterPro" id="IPR036390">
    <property type="entry name" value="WH_DNA-bd_sf"/>
</dbReference>
<evidence type="ECO:0000256" key="1">
    <source>
        <dbReference type="ARBA" id="ARBA00004123"/>
    </source>
</evidence>
<evidence type="ECO:0000256" key="7">
    <source>
        <dbReference type="ARBA" id="ARBA00023242"/>
    </source>
</evidence>
<feature type="region of interest" description="Disordered" evidence="10">
    <location>
        <begin position="1"/>
        <end position="55"/>
    </location>
</feature>
<keyword evidence="7" id="KW-0539">Nucleus</keyword>
<dbReference type="Pfam" id="PF02257">
    <property type="entry name" value="RFX_DNA_binding"/>
    <property type="match status" value="1"/>
</dbReference>
<feature type="compositionally biased region" description="Acidic residues" evidence="10">
    <location>
        <begin position="432"/>
        <end position="442"/>
    </location>
</feature>
<dbReference type="PROSITE" id="PS51526">
    <property type="entry name" value="RFX_DBD"/>
    <property type="match status" value="1"/>
</dbReference>
<feature type="region of interest" description="Disordered" evidence="10">
    <location>
        <begin position="1011"/>
        <end position="1036"/>
    </location>
</feature>
<evidence type="ECO:0000313" key="12">
    <source>
        <dbReference type="Proteomes" id="UP000515146"/>
    </source>
</evidence>
<feature type="region of interest" description="Disordered" evidence="10">
    <location>
        <begin position="407"/>
        <end position="469"/>
    </location>
</feature>
<accession>A0A6P6Y378</accession>
<dbReference type="GO" id="GO:0005634">
    <property type="term" value="C:nucleus"/>
    <property type="evidence" value="ECO:0007669"/>
    <property type="project" value="UniProtKB-SubCell"/>
</dbReference>
<dbReference type="GO" id="GO:0000981">
    <property type="term" value="F:DNA-binding transcription factor activity, RNA polymerase II-specific"/>
    <property type="evidence" value="ECO:0007669"/>
    <property type="project" value="TreeGrafter"/>
</dbReference>
<evidence type="ECO:0000256" key="5">
    <source>
        <dbReference type="ARBA" id="ARBA00023125"/>
    </source>
</evidence>
<name>A0A6P6Y378_DERPT</name>
<dbReference type="InterPro" id="IPR003150">
    <property type="entry name" value="DNA-bd_RFX"/>
</dbReference>
<feature type="compositionally biased region" description="Polar residues" evidence="10">
    <location>
        <begin position="1"/>
        <end position="23"/>
    </location>
</feature>
<gene>
    <name evidence="13" type="primary">LOC113793055</name>
</gene>
<dbReference type="PANTHER" id="PTHR12619:SF5">
    <property type="entry name" value="TRANSCRIPTION FACTOR RFX4"/>
    <property type="match status" value="1"/>
</dbReference>
<dbReference type="Proteomes" id="UP000515146">
    <property type="component" value="Unplaced"/>
</dbReference>
<sequence>MSNQEETNMNVDNFKQQSSSASNYPDMENHYDQNQQANNHPSDNNWPSSYVLLDDNGSSYHQYQQQHQHDQNESNEIKHEYNIDIHYQSVSDNDVTNYPSKSSFEPTSFQDGRQEQKHLIPLENSYTSPMNEESEQHSMKNGKEIVTKIETEKNVTCNVNVQKPITLRPHSTPATLMWLENNYELAEGVCIPRSVLYLHYIDFCQINRVQPVNAASFGKIIRQQFPQLTTRRLGTRGQSRYHYYGIAVKENSAYYQLSYSKKSVQLQCSENGRKYNANGNNKSIMKRISSRFLMNNVSNTDTSSSNTTRSQHQHQYFNTSDGDQSQTLNPISSTSSSSISITNLENHPLSNNIGSNYHQQQQQQQQQQQHQSNAKMYLQQNDLNVSYKEGKVRSQSVRLLHNDDEINHHHSQFPSSSSSSTSSSSSSLSSMIEEEEIIEESENGQGSQTNNHQPNNKNNNHSSNTTNLMPVLPPFPTNEELQLCHNYHNNSIPTFLLMYRAHCQRILDAIVRANFDEVHTLVYHFWQQIPPHLTPVMNSNLFINLLAICDIRLYRTIIKIISMTFVQPLSQIAYTQLENFAATYDSVLQAALPRENVLLIQIKIELARHFIIMIKCLLRHCRLFHTLQNQLFNNCNNIAGNLLKQLHQDWMRIDLNNLCDKIIEIYYKTGTINYLGGTIYSANVYEKLHKLLYKYFSEFKLLVTNMVDCTQLLDLFESTWNESMRIYFQHRQHHTSDERSTTTTFLDADFARNFLIIWTFVKWQIIQELMKIKASSHDLFVTFGGLLDDFCIYKIKDIYFDHCVKRFYANAAMNSKPSWPQNHCYDPMELIRHTTSLASNLTCQQPNSDQFSETFNDGNSTGSNNFGSNNGCTDSHHHHHYHYHQNPYQANIINPEVDGYGNTSFTTEHQQHQQYRNNNNNNHYTQQYQTRQDSLICFSMNFHANSIQVMTAPSSSSSPSSSSLMGTGIGDVCSTTTAAATVSPSTPINDIYHHYHHRQYQTLPNNIPVSDTSPTITTSTSTNVGQTSSSSSMANNGKSIRYYFTSENCQNIYNANSSNSINNR</sequence>
<dbReference type="OrthoDB" id="6511763at2759"/>
<keyword evidence="3" id="KW-0221">Differentiation</keyword>
<keyword evidence="5" id="KW-0238">DNA-binding</keyword>
<dbReference type="Pfam" id="PF25340">
    <property type="entry name" value="BCD_RFX"/>
    <property type="match status" value="1"/>
</dbReference>
<keyword evidence="4" id="KW-0805">Transcription regulation</keyword>
<dbReference type="GO" id="GO:0000978">
    <property type="term" value="F:RNA polymerase II cis-regulatory region sequence-specific DNA binding"/>
    <property type="evidence" value="ECO:0007669"/>
    <property type="project" value="TreeGrafter"/>
</dbReference>
<dbReference type="AlphaFoldDB" id="A0A6P6Y378"/>
<organism evidence="12 13">
    <name type="scientific">Dermatophagoides pteronyssinus</name>
    <name type="common">European house dust mite</name>
    <dbReference type="NCBI Taxonomy" id="6956"/>
    <lineage>
        <taxon>Eukaryota</taxon>
        <taxon>Metazoa</taxon>
        <taxon>Ecdysozoa</taxon>
        <taxon>Arthropoda</taxon>
        <taxon>Chelicerata</taxon>
        <taxon>Arachnida</taxon>
        <taxon>Acari</taxon>
        <taxon>Acariformes</taxon>
        <taxon>Sarcoptiformes</taxon>
        <taxon>Astigmata</taxon>
        <taxon>Psoroptidia</taxon>
        <taxon>Analgoidea</taxon>
        <taxon>Pyroglyphidae</taxon>
        <taxon>Dermatophagoidinae</taxon>
        <taxon>Dermatophagoides</taxon>
    </lineage>
</organism>
<feature type="compositionally biased region" description="Low complexity" evidence="10">
    <location>
        <begin position="331"/>
        <end position="342"/>
    </location>
</feature>
<feature type="compositionally biased region" description="Low complexity" evidence="10">
    <location>
        <begin position="358"/>
        <end position="371"/>
    </location>
</feature>
<dbReference type="InterPro" id="IPR039779">
    <property type="entry name" value="RFX-like"/>
</dbReference>
<dbReference type="Gene3D" id="1.10.10.10">
    <property type="entry name" value="Winged helix-like DNA-binding domain superfamily/Winged helix DNA-binding domain"/>
    <property type="match status" value="1"/>
</dbReference>
<dbReference type="SUPFAM" id="SSF46785">
    <property type="entry name" value="Winged helix' DNA-binding domain"/>
    <property type="match status" value="1"/>
</dbReference>
<dbReference type="RefSeq" id="XP_027198824.1">
    <property type="nucleotide sequence ID" value="XM_027343023.1"/>
</dbReference>
<feature type="compositionally biased region" description="Low complexity" evidence="10">
    <location>
        <begin position="447"/>
        <end position="467"/>
    </location>
</feature>
<keyword evidence="2" id="KW-0217">Developmental protein</keyword>
<evidence type="ECO:0000256" key="9">
    <source>
        <dbReference type="ARBA" id="ARBA00077088"/>
    </source>
</evidence>
<feature type="region of interest" description="Disordered" evidence="10">
    <location>
        <begin position="296"/>
        <end position="373"/>
    </location>
</feature>
<dbReference type="InterPro" id="IPR057321">
    <property type="entry name" value="RFX1-4/6/8-like_BCD"/>
</dbReference>